<keyword evidence="1" id="KW-0812">Transmembrane</keyword>
<keyword evidence="1" id="KW-0472">Membrane</keyword>
<protein>
    <submittedName>
        <fullName evidence="2">Uncharacterized protein</fullName>
    </submittedName>
</protein>
<reference evidence="2" key="1">
    <citation type="submission" date="2017-08" db="EMBL/GenBank/DDBJ databases">
        <title>Complete Genome Sequence of Francisella noatunensis subsp. orientalis strain FNO190.</title>
        <authorList>
            <person name="Pereira F.L."/>
            <person name="Goncalves L.A."/>
            <person name="Guilherme T.C."/>
            <person name="Soares S.C."/>
            <person name="Dorella F.A."/>
            <person name="Carvalho A.F."/>
            <person name="Leibowitz M.P."/>
            <person name="Leal C.A.G."/>
            <person name="Azevedo V.A.C."/>
            <person name="Figueiredo H.C.P."/>
        </authorList>
    </citation>
    <scope>NUCLEOTIDE SEQUENCE</scope>
    <source>
        <strain evidence="2">FNO190</strain>
    </source>
</reference>
<dbReference type="EMBL" id="CP011923">
    <property type="protein sequence ID" value="AKN89215.1"/>
    <property type="molecule type" value="Genomic_DNA"/>
</dbReference>
<gene>
    <name evidence="2" type="ORF">FNO190_1607</name>
</gene>
<keyword evidence="1" id="KW-1133">Transmembrane helix</keyword>
<evidence type="ECO:0000313" key="2">
    <source>
        <dbReference type="EMBL" id="AKN89215.1"/>
    </source>
</evidence>
<evidence type="ECO:0000256" key="1">
    <source>
        <dbReference type="SAM" id="Phobius"/>
    </source>
</evidence>
<accession>A0ABN4H3J8</accession>
<evidence type="ECO:0000313" key="3">
    <source>
        <dbReference type="Proteomes" id="UP000035930"/>
    </source>
</evidence>
<organism evidence="2 3">
    <name type="scientific">Francisella orientalis</name>
    <dbReference type="NCBI Taxonomy" id="299583"/>
    <lineage>
        <taxon>Bacteria</taxon>
        <taxon>Pseudomonadati</taxon>
        <taxon>Pseudomonadota</taxon>
        <taxon>Gammaproteobacteria</taxon>
        <taxon>Thiotrichales</taxon>
        <taxon>Francisellaceae</taxon>
        <taxon>Francisella</taxon>
    </lineage>
</organism>
<keyword evidence="3" id="KW-1185">Reference proteome</keyword>
<dbReference type="Proteomes" id="UP000035930">
    <property type="component" value="Chromosome"/>
</dbReference>
<feature type="transmembrane region" description="Helical" evidence="1">
    <location>
        <begin position="12"/>
        <end position="33"/>
    </location>
</feature>
<sequence length="34" mass="4053">MLILYLIVHGLYWLGLYIHLLVISNVLNLLIIFR</sequence>
<name>A0ABN4H3J8_9GAMM</name>
<proteinExistence type="predicted"/>